<dbReference type="InterPro" id="IPR047127">
    <property type="entry name" value="MutT-like"/>
</dbReference>
<feature type="domain" description="Nudix hydrolase" evidence="20">
    <location>
        <begin position="186"/>
        <end position="314"/>
    </location>
</feature>
<evidence type="ECO:0000256" key="8">
    <source>
        <dbReference type="ARBA" id="ARBA00022842"/>
    </source>
</evidence>
<dbReference type="GO" id="GO:0046872">
    <property type="term" value="F:metal ion binding"/>
    <property type="evidence" value="ECO:0007669"/>
    <property type="project" value="UniProtKB-KW"/>
</dbReference>
<dbReference type="FunFam" id="3.90.79.10:FF:000014">
    <property type="entry name" value="8-oxo-dGTP diphosphatase MutT"/>
    <property type="match status" value="1"/>
</dbReference>
<feature type="binding site" evidence="18">
    <location>
        <position position="241"/>
    </location>
    <ligand>
        <name>Mg(2+)</name>
        <dbReference type="ChEBI" id="CHEBI:18420"/>
    </ligand>
</feature>
<dbReference type="AlphaFoldDB" id="K9HJJ7"/>
<dbReference type="GO" id="GO:0016747">
    <property type="term" value="F:acyltransferase activity, transferring groups other than amino-acyl groups"/>
    <property type="evidence" value="ECO:0007669"/>
    <property type="project" value="InterPro"/>
</dbReference>
<dbReference type="eggNOG" id="COG0494">
    <property type="taxonomic scope" value="Bacteria"/>
</dbReference>
<evidence type="ECO:0000259" key="20">
    <source>
        <dbReference type="PROSITE" id="PS51462"/>
    </source>
</evidence>
<dbReference type="Gene3D" id="3.40.630.30">
    <property type="match status" value="1"/>
</dbReference>
<dbReference type="Pfam" id="PF13302">
    <property type="entry name" value="Acetyltransf_3"/>
    <property type="match status" value="1"/>
</dbReference>
<dbReference type="NCBIfam" id="TIGR00586">
    <property type="entry name" value="mutt"/>
    <property type="match status" value="1"/>
</dbReference>
<organism evidence="21 22">
    <name type="scientific">Caenispirillum salinarum AK4</name>
    <dbReference type="NCBI Taxonomy" id="1238182"/>
    <lineage>
        <taxon>Bacteria</taxon>
        <taxon>Pseudomonadati</taxon>
        <taxon>Pseudomonadota</taxon>
        <taxon>Alphaproteobacteria</taxon>
        <taxon>Rhodospirillales</taxon>
        <taxon>Novispirillaceae</taxon>
        <taxon>Caenispirillum</taxon>
    </lineage>
</organism>
<dbReference type="InterPro" id="IPR029119">
    <property type="entry name" value="MutY_C"/>
</dbReference>
<dbReference type="InterPro" id="IPR020476">
    <property type="entry name" value="Nudix_hydrolase"/>
</dbReference>
<comment type="catalytic activity">
    <reaction evidence="11">
        <text>8-oxo-GTP + H2O = 8-oxo-GMP + diphosphate + H(+)</text>
        <dbReference type="Rhea" id="RHEA:67616"/>
        <dbReference type="ChEBI" id="CHEBI:15377"/>
        <dbReference type="ChEBI" id="CHEBI:15378"/>
        <dbReference type="ChEBI" id="CHEBI:33019"/>
        <dbReference type="ChEBI" id="CHEBI:143553"/>
        <dbReference type="ChEBI" id="CHEBI:145694"/>
    </reaction>
</comment>
<evidence type="ECO:0000256" key="6">
    <source>
        <dbReference type="ARBA" id="ARBA00022763"/>
    </source>
</evidence>
<sequence length="316" mass="34266">MFPLTTARLRLRPLRLEDAPAVRVCVSSASVATRTIDIPHPLPEGAEIVFLREVVDDRSAGKGVVCAVERPEDGALIGACGLLRIDPAAGTAEAGYWMAESAWNQGYAGEALAAVLAYAFDDLKLARVTATALEDNAASLRVLERAGFRLLGTEERPSQARGGPCVVRLAEITADAFDAGRRARLKTVLVAAVALVDADNRILLAQRPEGKSMAGLWEFPGGKVDPGETPERALIRELDEELGIDVTGSCLAPLTFASHGYADFHLLMPLYVCRQWKGRPEPREGQKLAWVRANQLRDYPMPPADIPLIPILQDWL</sequence>
<dbReference type="EC" id="3.6.1.55" evidence="12"/>
<keyword evidence="22" id="KW-1185">Reference proteome</keyword>
<evidence type="ECO:0000256" key="5">
    <source>
        <dbReference type="ARBA" id="ARBA00022723"/>
    </source>
</evidence>
<evidence type="ECO:0000313" key="22">
    <source>
        <dbReference type="Proteomes" id="UP000009881"/>
    </source>
</evidence>
<feature type="binding site" evidence="17">
    <location>
        <position position="207"/>
    </location>
    <ligand>
        <name>8-oxo-dGTP</name>
        <dbReference type="ChEBI" id="CHEBI:77896"/>
    </ligand>
</feature>
<dbReference type="STRING" id="1238182.C882_4497"/>
<dbReference type="InterPro" id="IPR000086">
    <property type="entry name" value="NUDIX_hydrolase_dom"/>
</dbReference>
<evidence type="ECO:0000256" key="11">
    <source>
        <dbReference type="ARBA" id="ARBA00036904"/>
    </source>
</evidence>
<dbReference type="PROSITE" id="PS51186">
    <property type="entry name" value="GNAT"/>
    <property type="match status" value="1"/>
</dbReference>
<dbReference type="GO" id="GO:0008413">
    <property type="term" value="F:8-oxo-7,8-dihydroguanosine triphosphate pyrophosphatase activity"/>
    <property type="evidence" value="ECO:0007669"/>
    <property type="project" value="InterPro"/>
</dbReference>
<evidence type="ECO:0000256" key="17">
    <source>
        <dbReference type="PIRSR" id="PIRSR603561-1"/>
    </source>
</evidence>
<evidence type="ECO:0000256" key="10">
    <source>
        <dbReference type="ARBA" id="ARBA00035861"/>
    </source>
</evidence>
<dbReference type="SUPFAM" id="SSF55811">
    <property type="entry name" value="Nudix"/>
    <property type="match status" value="1"/>
</dbReference>
<dbReference type="InterPro" id="IPR015797">
    <property type="entry name" value="NUDIX_hydrolase-like_dom_sf"/>
</dbReference>
<evidence type="ECO:0000256" key="3">
    <source>
        <dbReference type="ARBA" id="ARBA00022457"/>
    </source>
</evidence>
<keyword evidence="7 21" id="KW-0378">Hydrolase</keyword>
<keyword evidence="9" id="KW-0234">DNA repair</keyword>
<dbReference type="Pfam" id="PF14815">
    <property type="entry name" value="NUDIX_4"/>
    <property type="match status" value="1"/>
</dbReference>
<dbReference type="PANTHER" id="PTHR47707:SF1">
    <property type="entry name" value="NUDIX HYDROLASE FAMILY PROTEIN"/>
    <property type="match status" value="1"/>
</dbReference>
<evidence type="ECO:0000256" key="9">
    <source>
        <dbReference type="ARBA" id="ARBA00023204"/>
    </source>
</evidence>
<keyword evidence="6" id="KW-0227">DNA damage</keyword>
<gene>
    <name evidence="21" type="ORF">C882_4497</name>
</gene>
<proteinExistence type="inferred from homology"/>
<dbReference type="GO" id="GO:0044715">
    <property type="term" value="F:8-oxo-dGDP phosphatase activity"/>
    <property type="evidence" value="ECO:0007669"/>
    <property type="project" value="TreeGrafter"/>
</dbReference>
<dbReference type="GO" id="GO:0006281">
    <property type="term" value="P:DNA repair"/>
    <property type="evidence" value="ECO:0007669"/>
    <property type="project" value="UniProtKB-KW"/>
</dbReference>
<dbReference type="InterPro" id="IPR020084">
    <property type="entry name" value="NUDIX_hydrolase_CS"/>
</dbReference>
<comment type="caution">
    <text evidence="21">The sequence shown here is derived from an EMBL/GenBank/DDBJ whole genome shotgun (WGS) entry which is preliminary data.</text>
</comment>
<evidence type="ECO:0000313" key="21">
    <source>
        <dbReference type="EMBL" id="EKV30538.1"/>
    </source>
</evidence>
<feature type="domain" description="N-acetyltransferase" evidence="19">
    <location>
        <begin position="9"/>
        <end position="175"/>
    </location>
</feature>
<evidence type="ECO:0000256" key="14">
    <source>
        <dbReference type="ARBA" id="ARBA00041592"/>
    </source>
</evidence>
<dbReference type="Proteomes" id="UP000009881">
    <property type="component" value="Unassembled WGS sequence"/>
</dbReference>
<reference evidence="21 22" key="1">
    <citation type="journal article" date="2013" name="Genome Announc.">
        <title>Draft Genome Sequence of an Alphaproteobacterium, Caenispirillum salinarum AK4(T), Isolated from a Solar Saltern.</title>
        <authorList>
            <person name="Khatri I."/>
            <person name="Singh A."/>
            <person name="Korpole S."/>
            <person name="Pinnaka A.K."/>
            <person name="Subramanian S."/>
        </authorList>
    </citation>
    <scope>NUCLEOTIDE SEQUENCE [LARGE SCALE GENOMIC DNA]</scope>
    <source>
        <strain evidence="21 22">AK4</strain>
    </source>
</reference>
<dbReference type="PRINTS" id="PR00502">
    <property type="entry name" value="NUDIXFAMILY"/>
</dbReference>
<evidence type="ECO:0000256" key="13">
    <source>
        <dbReference type="ARBA" id="ARBA00040794"/>
    </source>
</evidence>
<evidence type="ECO:0000256" key="7">
    <source>
        <dbReference type="ARBA" id="ARBA00022801"/>
    </source>
</evidence>
<dbReference type="InterPro" id="IPR000182">
    <property type="entry name" value="GNAT_dom"/>
</dbReference>
<dbReference type="PROSITE" id="PS00893">
    <property type="entry name" value="NUDIX_BOX"/>
    <property type="match status" value="1"/>
</dbReference>
<evidence type="ECO:0000256" key="12">
    <source>
        <dbReference type="ARBA" id="ARBA00038905"/>
    </source>
</evidence>
<keyword evidence="4" id="KW-0235">DNA replication</keyword>
<dbReference type="Gene3D" id="3.90.79.10">
    <property type="entry name" value="Nucleoside Triphosphate Pyrophosphohydrolase"/>
    <property type="match status" value="1"/>
</dbReference>
<dbReference type="PROSITE" id="PS51462">
    <property type="entry name" value="NUDIX"/>
    <property type="match status" value="1"/>
</dbReference>
<comment type="cofactor">
    <cofactor evidence="1 18">
        <name>Mg(2+)</name>
        <dbReference type="ChEBI" id="CHEBI:18420"/>
    </cofactor>
</comment>
<dbReference type="EMBL" id="ANHY01000008">
    <property type="protein sequence ID" value="EKV30538.1"/>
    <property type="molecule type" value="Genomic_DNA"/>
</dbReference>
<comment type="similarity">
    <text evidence="2">Belongs to the Nudix hydrolase family.</text>
</comment>
<name>K9HJJ7_9PROT</name>
<dbReference type="PANTHER" id="PTHR47707">
    <property type="entry name" value="8-OXO-DGTP DIPHOSPHATASE"/>
    <property type="match status" value="1"/>
</dbReference>
<comment type="catalytic activity">
    <reaction evidence="10">
        <text>8-oxo-dGTP + H2O = 8-oxo-dGMP + diphosphate + H(+)</text>
        <dbReference type="Rhea" id="RHEA:31575"/>
        <dbReference type="ChEBI" id="CHEBI:15377"/>
        <dbReference type="ChEBI" id="CHEBI:15378"/>
        <dbReference type="ChEBI" id="CHEBI:33019"/>
        <dbReference type="ChEBI" id="CHEBI:63224"/>
        <dbReference type="ChEBI" id="CHEBI:77896"/>
        <dbReference type="EC" id="3.6.1.55"/>
    </reaction>
</comment>
<keyword evidence="3" id="KW-0515">Mutator protein</keyword>
<evidence type="ECO:0000256" key="4">
    <source>
        <dbReference type="ARBA" id="ARBA00022705"/>
    </source>
</evidence>
<evidence type="ECO:0000256" key="15">
    <source>
        <dbReference type="ARBA" id="ARBA00041979"/>
    </source>
</evidence>
<dbReference type="InterPro" id="IPR016181">
    <property type="entry name" value="Acyl_CoA_acyltransferase"/>
</dbReference>
<keyword evidence="8 18" id="KW-0460">Magnesium</keyword>
<dbReference type="eggNOG" id="COG1670">
    <property type="taxonomic scope" value="Bacteria"/>
</dbReference>
<protein>
    <recommendedName>
        <fullName evidence="13">8-oxo-dGTP diphosphatase</fullName>
        <ecNumber evidence="12">3.6.1.55</ecNumber>
    </recommendedName>
    <alternativeName>
        <fullName evidence="16">7,8-dihydro-8-oxoguanine-triphosphatase</fullName>
    </alternativeName>
    <alternativeName>
        <fullName evidence="15">Mutator protein MutT</fullName>
    </alternativeName>
    <alternativeName>
        <fullName evidence="14">dGTP pyrophosphohydrolase</fullName>
    </alternativeName>
</protein>
<dbReference type="SUPFAM" id="SSF55729">
    <property type="entry name" value="Acyl-CoA N-acyltransferases (Nat)"/>
    <property type="match status" value="1"/>
</dbReference>
<dbReference type="InterPro" id="IPR003561">
    <property type="entry name" value="Mutator_MutT"/>
</dbReference>
<evidence type="ECO:0000256" key="18">
    <source>
        <dbReference type="PIRSR" id="PIRSR603561-2"/>
    </source>
</evidence>
<dbReference type="GO" id="GO:0035539">
    <property type="term" value="F:8-oxo-7,8-dihydrodeoxyguanosine triphosphate pyrophosphatase activity"/>
    <property type="evidence" value="ECO:0007669"/>
    <property type="project" value="UniProtKB-EC"/>
</dbReference>
<feature type="binding site" evidence="17">
    <location>
        <begin position="218"/>
        <end position="221"/>
    </location>
    <ligand>
        <name>8-oxo-dGTP</name>
        <dbReference type="ChEBI" id="CHEBI:77896"/>
    </ligand>
</feature>
<dbReference type="PATRIC" id="fig|1238182.3.peg.2160"/>
<feature type="binding site" evidence="18">
    <location>
        <position position="221"/>
    </location>
    <ligand>
        <name>Mg(2+)</name>
        <dbReference type="ChEBI" id="CHEBI:18420"/>
    </ligand>
</feature>
<accession>K9HJJ7</accession>
<dbReference type="CDD" id="cd03425">
    <property type="entry name" value="NUDIX_MutT_NudA_like"/>
    <property type="match status" value="1"/>
</dbReference>
<dbReference type="GO" id="GO:0044716">
    <property type="term" value="F:8-oxo-GDP phosphatase activity"/>
    <property type="evidence" value="ECO:0007669"/>
    <property type="project" value="TreeGrafter"/>
</dbReference>
<evidence type="ECO:0000256" key="16">
    <source>
        <dbReference type="ARBA" id="ARBA00042798"/>
    </source>
</evidence>
<evidence type="ECO:0000256" key="2">
    <source>
        <dbReference type="ARBA" id="ARBA00005582"/>
    </source>
</evidence>
<keyword evidence="5 18" id="KW-0479">Metal-binding</keyword>
<evidence type="ECO:0000256" key="1">
    <source>
        <dbReference type="ARBA" id="ARBA00001946"/>
    </source>
</evidence>
<evidence type="ECO:0000259" key="19">
    <source>
        <dbReference type="PROSITE" id="PS51186"/>
    </source>
</evidence>
<dbReference type="GO" id="GO:0006260">
    <property type="term" value="P:DNA replication"/>
    <property type="evidence" value="ECO:0007669"/>
    <property type="project" value="UniProtKB-KW"/>
</dbReference>